<evidence type="ECO:0000313" key="8">
    <source>
        <dbReference type="Proteomes" id="UP000184232"/>
    </source>
</evidence>
<organism evidence="7 8">
    <name type="scientific">Flavobacterium haoranii</name>
    <dbReference type="NCBI Taxonomy" id="683124"/>
    <lineage>
        <taxon>Bacteria</taxon>
        <taxon>Pseudomonadati</taxon>
        <taxon>Bacteroidota</taxon>
        <taxon>Flavobacteriia</taxon>
        <taxon>Flavobacteriales</taxon>
        <taxon>Flavobacteriaceae</taxon>
        <taxon>Flavobacterium</taxon>
    </lineage>
</organism>
<dbReference type="EMBL" id="FQZH01000006">
    <property type="protein sequence ID" value="SHJ75028.1"/>
    <property type="molecule type" value="Genomic_DNA"/>
</dbReference>
<dbReference type="PANTHER" id="PTHR42839">
    <property type="entry name" value="ISOCHORISMATE SYNTHASE ENTC"/>
    <property type="match status" value="1"/>
</dbReference>
<evidence type="ECO:0000256" key="4">
    <source>
        <dbReference type="ARBA" id="ARBA00023235"/>
    </source>
</evidence>
<comment type="similarity">
    <text evidence="2">Belongs to the isochorismate synthase family.</text>
</comment>
<dbReference type="Pfam" id="PF00425">
    <property type="entry name" value="Chorismate_bind"/>
    <property type="match status" value="1"/>
</dbReference>
<dbReference type="Proteomes" id="UP000184232">
    <property type="component" value="Unassembled WGS sequence"/>
</dbReference>
<dbReference type="SUPFAM" id="SSF56322">
    <property type="entry name" value="ADC synthase"/>
    <property type="match status" value="1"/>
</dbReference>
<proteinExistence type="inferred from homology"/>
<accession>A0A1M6LUV6</accession>
<keyword evidence="4" id="KW-0413">Isomerase</keyword>
<evidence type="ECO:0000256" key="1">
    <source>
        <dbReference type="ARBA" id="ARBA00000799"/>
    </source>
</evidence>
<dbReference type="RefSeq" id="WP_072785680.1">
    <property type="nucleotide sequence ID" value="NZ_FQZH01000006.1"/>
</dbReference>
<dbReference type="EC" id="5.4.4.2" evidence="3"/>
<dbReference type="InterPro" id="IPR015890">
    <property type="entry name" value="Chorismate_C"/>
</dbReference>
<dbReference type="STRING" id="683124.SAMN05444337_2535"/>
<keyword evidence="8" id="KW-1185">Reference proteome</keyword>
<sequence>MTELFSKLYSQLEQNLPFVIYSKPNDHVSNGLFQQNDTLHELESENSSGFVFASFYNDVNYIIPIAESELISVENTIKEVQYNEFEQSFTQEAKTDFENLVSLFVKEIRSGSCSKIVASRCEKFELKDFDVEKSFKRMVYLYPTAFKYCFFHPEIGMWLGATPEQLLKVNNNEISTVALAGTKTINELEKEWGEKEKIEQQLVTNFISESLEPFVDKLTLSEPYTYQAGKLLHIKTDIKAILKDNNHKDKVVQVLHPTPAVCGFPKDYARDFIIKNEGYARDFYAGFLGEWNFKINEKHTTDTDLFVNLRCCKIEDQVAKIFIGCGITEDSNPELEFIETVNKSETIKKIL</sequence>
<reference evidence="8" key="1">
    <citation type="submission" date="2016-11" db="EMBL/GenBank/DDBJ databases">
        <authorList>
            <person name="Varghese N."/>
            <person name="Submissions S."/>
        </authorList>
    </citation>
    <scope>NUCLEOTIDE SEQUENCE [LARGE SCALE GENOMIC DNA]</scope>
    <source>
        <strain evidence="8">DSM 22807</strain>
    </source>
</reference>
<evidence type="ECO:0000313" key="7">
    <source>
        <dbReference type="EMBL" id="SHJ75028.1"/>
    </source>
</evidence>
<comment type="catalytic activity">
    <reaction evidence="1">
        <text>chorismate = isochorismate</text>
        <dbReference type="Rhea" id="RHEA:18985"/>
        <dbReference type="ChEBI" id="CHEBI:29748"/>
        <dbReference type="ChEBI" id="CHEBI:29780"/>
        <dbReference type="EC" id="5.4.4.2"/>
    </reaction>
</comment>
<protein>
    <recommendedName>
        <fullName evidence="3">isochorismate synthase</fullName>
        <ecNumber evidence="3">5.4.4.2</ecNumber>
    </recommendedName>
    <alternativeName>
        <fullName evidence="5">Isochorismate mutase</fullName>
    </alternativeName>
</protein>
<evidence type="ECO:0000256" key="3">
    <source>
        <dbReference type="ARBA" id="ARBA00012824"/>
    </source>
</evidence>
<dbReference type="InterPro" id="IPR005801">
    <property type="entry name" value="ADC_synthase"/>
</dbReference>
<dbReference type="PANTHER" id="PTHR42839:SF2">
    <property type="entry name" value="ISOCHORISMATE SYNTHASE ENTC"/>
    <property type="match status" value="1"/>
</dbReference>
<dbReference type="InterPro" id="IPR004561">
    <property type="entry name" value="IsoChor_synthase"/>
</dbReference>
<name>A0A1M6LUV6_9FLAO</name>
<dbReference type="GO" id="GO:0008909">
    <property type="term" value="F:isochorismate synthase activity"/>
    <property type="evidence" value="ECO:0007669"/>
    <property type="project" value="UniProtKB-EC"/>
</dbReference>
<evidence type="ECO:0000256" key="2">
    <source>
        <dbReference type="ARBA" id="ARBA00005297"/>
    </source>
</evidence>
<gene>
    <name evidence="7" type="ORF">SAMN05444337_2535</name>
</gene>
<evidence type="ECO:0000259" key="6">
    <source>
        <dbReference type="Pfam" id="PF00425"/>
    </source>
</evidence>
<dbReference type="AlphaFoldDB" id="A0A1M6LUV6"/>
<evidence type="ECO:0000256" key="5">
    <source>
        <dbReference type="ARBA" id="ARBA00041564"/>
    </source>
</evidence>
<dbReference type="Gene3D" id="3.60.120.10">
    <property type="entry name" value="Anthranilate synthase"/>
    <property type="match status" value="1"/>
</dbReference>
<dbReference type="NCBIfam" id="TIGR00543">
    <property type="entry name" value="isochor_syn"/>
    <property type="match status" value="1"/>
</dbReference>
<feature type="domain" description="Chorismate-utilising enzyme C-terminal" evidence="6">
    <location>
        <begin position="94"/>
        <end position="343"/>
    </location>
</feature>
<dbReference type="OrthoDB" id="9806579at2"/>